<evidence type="ECO:0000313" key="4">
    <source>
        <dbReference type="EMBL" id="MDI3319512.1"/>
    </source>
</evidence>
<evidence type="ECO:0000256" key="2">
    <source>
        <dbReference type="ARBA" id="ARBA00022801"/>
    </source>
</evidence>
<organism evidence="4 5">
    <name type="scientific">Pinibacter soli</name>
    <dbReference type="NCBI Taxonomy" id="3044211"/>
    <lineage>
        <taxon>Bacteria</taxon>
        <taxon>Pseudomonadati</taxon>
        <taxon>Bacteroidota</taxon>
        <taxon>Chitinophagia</taxon>
        <taxon>Chitinophagales</taxon>
        <taxon>Chitinophagaceae</taxon>
        <taxon>Pinibacter</taxon>
    </lineage>
</organism>
<reference evidence="4 5" key="1">
    <citation type="submission" date="2023-05" db="EMBL/GenBank/DDBJ databases">
        <title>Genome sequence of Pinibacter sp. MAH-24.</title>
        <authorList>
            <person name="Huq M.A."/>
        </authorList>
    </citation>
    <scope>NUCLEOTIDE SEQUENCE [LARGE SCALE GENOMIC DNA]</scope>
    <source>
        <strain evidence="4 5">MAH-24</strain>
    </source>
</reference>
<accession>A0ABT6RAB5</accession>
<evidence type="ECO:0000256" key="1">
    <source>
        <dbReference type="ARBA" id="ARBA00022670"/>
    </source>
</evidence>
<keyword evidence="2" id="KW-0378">Hydrolase</keyword>
<dbReference type="InterPro" id="IPR001539">
    <property type="entry name" value="Peptidase_U32"/>
</dbReference>
<dbReference type="RefSeq" id="WP_282333628.1">
    <property type="nucleotide sequence ID" value="NZ_JASBRG010000004.1"/>
</dbReference>
<protein>
    <submittedName>
        <fullName evidence="4">Peptidase U32 family protein</fullName>
    </submittedName>
</protein>
<dbReference type="PROSITE" id="PS01276">
    <property type="entry name" value="PEPTIDASE_U32"/>
    <property type="match status" value="1"/>
</dbReference>
<dbReference type="PANTHER" id="PTHR30217">
    <property type="entry name" value="PEPTIDASE U32 FAMILY"/>
    <property type="match status" value="1"/>
</dbReference>
<dbReference type="PANTHER" id="PTHR30217:SF6">
    <property type="entry name" value="TRNA HYDROXYLATION PROTEIN P"/>
    <property type="match status" value="1"/>
</dbReference>
<name>A0ABT6RAB5_9BACT</name>
<dbReference type="InterPro" id="IPR051454">
    <property type="entry name" value="RNA/ubiquinone_mod_enzymes"/>
</dbReference>
<keyword evidence="1" id="KW-0645">Protease</keyword>
<proteinExistence type="inferred from homology"/>
<keyword evidence="5" id="KW-1185">Reference proteome</keyword>
<comment type="similarity">
    <text evidence="3">Belongs to the peptidase U32 family.</text>
</comment>
<evidence type="ECO:0000256" key="3">
    <source>
        <dbReference type="ARBA" id="ARBA00038374"/>
    </source>
</evidence>
<comment type="caution">
    <text evidence="4">The sequence shown here is derived from an EMBL/GenBank/DDBJ whole genome shotgun (WGS) entry which is preliminary data.</text>
</comment>
<dbReference type="Proteomes" id="UP001226434">
    <property type="component" value="Unassembled WGS sequence"/>
</dbReference>
<dbReference type="Pfam" id="PF01136">
    <property type="entry name" value="Peptidase_U32"/>
    <property type="match status" value="1"/>
</dbReference>
<dbReference type="EMBL" id="JASBRG010000004">
    <property type="protein sequence ID" value="MDI3319512.1"/>
    <property type="molecule type" value="Genomic_DNA"/>
</dbReference>
<gene>
    <name evidence="4" type="ORF">QJ048_06990</name>
</gene>
<sequence length="412" mass="45618">MQQTKTVELLAPAGNFESLTAAIQSGANAVYFGIDQLNMRARATMNFTLDDLQSIAFQCHAKNVKAYLTLNTIIYDHDLSLIKNIINRAKAAGIDAVIAADHAVIAQAASIGMPVHISTQANVSNIETVKFFAPFADVIVLARELSLKQVETICKEIQRQNICGVSGNPIKIEVFAHGALCMAVSGKCYLSLHSHNASANRGACIQNCRHRYKVTDIEDDVELEIDNEYIMSSKDLKTIDFLDQLLLAGVDVLKIEGRGRSPEYVSTVTACYREAIDAIAQKTFDEEKINQWNERLKEVYNRDFWGGYFLGKKMGEWSNAAGSQATTQKIYLGKGKHYFSKTQIAEFEIETYQLNVGDRILITGPTTGVYESIITSLHVNDDGAKDIAVKGDRCAFPVDKPIRTSDKLYKIV</sequence>
<evidence type="ECO:0000313" key="5">
    <source>
        <dbReference type="Proteomes" id="UP001226434"/>
    </source>
</evidence>